<dbReference type="Proteomes" id="UP000242715">
    <property type="component" value="Unassembled WGS sequence"/>
</dbReference>
<gene>
    <name evidence="1" type="ORF">TSUD_188370</name>
</gene>
<name>A0A2Z6PG05_TRISU</name>
<proteinExistence type="predicted"/>
<accession>A0A2Z6PG05</accession>
<reference evidence="2" key="1">
    <citation type="journal article" date="2017" name="Front. Plant Sci.">
        <title>Climate Clever Clovers: New Paradigm to Reduce the Environmental Footprint of Ruminants by Breeding Low Methanogenic Forages Utilizing Haplotype Variation.</title>
        <authorList>
            <person name="Kaur P."/>
            <person name="Appels R."/>
            <person name="Bayer P.E."/>
            <person name="Keeble-Gagnere G."/>
            <person name="Wang J."/>
            <person name="Hirakawa H."/>
            <person name="Shirasawa K."/>
            <person name="Vercoe P."/>
            <person name="Stefanova K."/>
            <person name="Durmic Z."/>
            <person name="Nichols P."/>
            <person name="Revell C."/>
            <person name="Isobe S.N."/>
            <person name="Edwards D."/>
            <person name="Erskine W."/>
        </authorList>
    </citation>
    <scope>NUCLEOTIDE SEQUENCE [LARGE SCALE GENOMIC DNA]</scope>
    <source>
        <strain evidence="2">cv. Daliak</strain>
    </source>
</reference>
<keyword evidence="2" id="KW-1185">Reference proteome</keyword>
<protein>
    <submittedName>
        <fullName evidence="1">Uncharacterized protein</fullName>
    </submittedName>
</protein>
<evidence type="ECO:0000313" key="1">
    <source>
        <dbReference type="EMBL" id="GAU48852.1"/>
    </source>
</evidence>
<dbReference type="AlphaFoldDB" id="A0A2Z6PG05"/>
<evidence type="ECO:0000313" key="2">
    <source>
        <dbReference type="Proteomes" id="UP000242715"/>
    </source>
</evidence>
<organism evidence="1 2">
    <name type="scientific">Trifolium subterraneum</name>
    <name type="common">Subterranean clover</name>
    <dbReference type="NCBI Taxonomy" id="3900"/>
    <lineage>
        <taxon>Eukaryota</taxon>
        <taxon>Viridiplantae</taxon>
        <taxon>Streptophyta</taxon>
        <taxon>Embryophyta</taxon>
        <taxon>Tracheophyta</taxon>
        <taxon>Spermatophyta</taxon>
        <taxon>Magnoliopsida</taxon>
        <taxon>eudicotyledons</taxon>
        <taxon>Gunneridae</taxon>
        <taxon>Pentapetalae</taxon>
        <taxon>rosids</taxon>
        <taxon>fabids</taxon>
        <taxon>Fabales</taxon>
        <taxon>Fabaceae</taxon>
        <taxon>Papilionoideae</taxon>
        <taxon>50 kb inversion clade</taxon>
        <taxon>NPAAA clade</taxon>
        <taxon>Hologalegina</taxon>
        <taxon>IRL clade</taxon>
        <taxon>Trifolieae</taxon>
        <taxon>Trifolium</taxon>
    </lineage>
</organism>
<dbReference type="EMBL" id="DF974483">
    <property type="protein sequence ID" value="GAU48852.1"/>
    <property type="molecule type" value="Genomic_DNA"/>
</dbReference>
<sequence>MIVSSANFTWVALNDTSSSSPTLNPENRLACTEAFTIAFNTSVAISESNDVVPYMAGTEGQGPVACICLCLGANVSHSLVPCIIK</sequence>